<name>A0A1I6SXW6_9BACL</name>
<dbReference type="GO" id="GO:0032259">
    <property type="term" value="P:methylation"/>
    <property type="evidence" value="ECO:0007669"/>
    <property type="project" value="UniProtKB-KW"/>
</dbReference>
<dbReference type="Gene3D" id="3.40.50.150">
    <property type="entry name" value="Vaccinia Virus protein VP39"/>
    <property type="match status" value="1"/>
</dbReference>
<dbReference type="InterPro" id="IPR029063">
    <property type="entry name" value="SAM-dependent_MTases_sf"/>
</dbReference>
<dbReference type="EMBL" id="FPAA01000008">
    <property type="protein sequence ID" value="SFS81727.1"/>
    <property type="molecule type" value="Genomic_DNA"/>
</dbReference>
<dbReference type="Pfam" id="PF04816">
    <property type="entry name" value="TrmK"/>
    <property type="match status" value="1"/>
</dbReference>
<reference evidence="2" key="1">
    <citation type="submission" date="2016-10" db="EMBL/GenBank/DDBJ databases">
        <authorList>
            <person name="Varghese N."/>
            <person name="Submissions S."/>
        </authorList>
    </citation>
    <scope>NUCLEOTIDE SEQUENCE [LARGE SCALE GENOMIC DNA]</scope>
    <source>
        <strain evidence="2">DSM 45789</strain>
    </source>
</reference>
<evidence type="ECO:0000313" key="2">
    <source>
        <dbReference type="Proteomes" id="UP000198660"/>
    </source>
</evidence>
<keyword evidence="1" id="KW-0489">Methyltransferase</keyword>
<dbReference type="PANTHER" id="PTHR38451">
    <property type="entry name" value="TRNA (ADENINE(22)-N(1))-METHYLTRANSFERASE"/>
    <property type="match status" value="1"/>
</dbReference>
<dbReference type="PIRSF" id="PIRSF018637">
    <property type="entry name" value="TrmK"/>
    <property type="match status" value="1"/>
</dbReference>
<dbReference type="SUPFAM" id="SSF53335">
    <property type="entry name" value="S-adenosyl-L-methionine-dependent methyltransferases"/>
    <property type="match status" value="1"/>
</dbReference>
<dbReference type="AlphaFoldDB" id="A0A1I6SXW6"/>
<dbReference type="OrthoDB" id="5881184at2"/>
<dbReference type="InterPro" id="IPR006901">
    <property type="entry name" value="TrmK"/>
</dbReference>
<proteinExistence type="predicted"/>
<dbReference type="RefSeq" id="WP_091837608.1">
    <property type="nucleotide sequence ID" value="NZ_FPAA01000008.1"/>
</dbReference>
<sequence length="246" mass="27555">MKNEQVGRNGMRDELSTRLTRVARYVPQSQRVADIGADHAMLLSYLVSEGRVASGVAGEVNWGPFKNARDRVYALGMEREISVRKGDGLEVIAPGEAEVIMIAGMGGALIASILDKGADELEGVRRLVLQPNNGQVRLRKWLFEHGWQLIAEDLVEDGGIVYTILVAEPGDVSKPYQRIDLPLEIAMEVGPILWKEKHPLIQGHIKETIAERERILKDLAAGRSQKAQVRKQHLEEELETWRRLLQ</sequence>
<dbReference type="GO" id="GO:0160105">
    <property type="term" value="F:tRNA (adenine(22)-N1)-methyltransferase activity"/>
    <property type="evidence" value="ECO:0007669"/>
    <property type="project" value="InterPro"/>
</dbReference>
<gene>
    <name evidence="1" type="ORF">SAMN05444972_108114</name>
</gene>
<organism evidence="1 2">
    <name type="scientific">Marininema halotolerans</name>
    <dbReference type="NCBI Taxonomy" id="1155944"/>
    <lineage>
        <taxon>Bacteria</taxon>
        <taxon>Bacillati</taxon>
        <taxon>Bacillota</taxon>
        <taxon>Bacilli</taxon>
        <taxon>Bacillales</taxon>
        <taxon>Thermoactinomycetaceae</taxon>
        <taxon>Marininema</taxon>
    </lineage>
</organism>
<accession>A0A1I6SXW6</accession>
<keyword evidence="1" id="KW-0808">Transferase</keyword>
<dbReference type="Proteomes" id="UP000198660">
    <property type="component" value="Unassembled WGS sequence"/>
</dbReference>
<keyword evidence="2" id="KW-1185">Reference proteome</keyword>
<evidence type="ECO:0000313" key="1">
    <source>
        <dbReference type="EMBL" id="SFS81727.1"/>
    </source>
</evidence>
<dbReference type="PANTHER" id="PTHR38451:SF1">
    <property type="entry name" value="TRNA (ADENINE(22)-N(1))-METHYLTRANSFERASE"/>
    <property type="match status" value="1"/>
</dbReference>
<protein>
    <submittedName>
        <fullName evidence="1">tRNA (Adenine22-N1)-methyltransferase</fullName>
    </submittedName>
</protein>